<dbReference type="InterPro" id="IPR000198">
    <property type="entry name" value="RhoGAP_dom"/>
</dbReference>
<dbReference type="RefSeq" id="XP_004261504.1">
    <property type="nucleotide sequence ID" value="XM_004261456.1"/>
</dbReference>
<protein>
    <recommendedName>
        <fullName evidence="2">Rho-GAP domain-containing protein</fullName>
    </recommendedName>
</protein>
<evidence type="ECO:0000259" key="2">
    <source>
        <dbReference type="PROSITE" id="PS50238"/>
    </source>
</evidence>
<dbReference type="GO" id="GO:0005096">
    <property type="term" value="F:GTPase activator activity"/>
    <property type="evidence" value="ECO:0007669"/>
    <property type="project" value="UniProtKB-KW"/>
</dbReference>
<reference evidence="3 4" key="1">
    <citation type="submission" date="2012-10" db="EMBL/GenBank/DDBJ databases">
        <authorList>
            <person name="Zafar N."/>
            <person name="Inman J."/>
            <person name="Hall N."/>
            <person name="Lorenzi H."/>
            <person name="Caler E."/>
        </authorList>
    </citation>
    <scope>NUCLEOTIDE SEQUENCE [LARGE SCALE GENOMIC DNA]</scope>
    <source>
        <strain evidence="3 4">IP1</strain>
    </source>
</reference>
<accession>A0A0A1UGB4</accession>
<dbReference type="GeneID" id="14893737"/>
<gene>
    <name evidence="3" type="ORF">EIN_340710</name>
</gene>
<dbReference type="PROSITE" id="PS50238">
    <property type="entry name" value="RHOGAP"/>
    <property type="match status" value="1"/>
</dbReference>
<dbReference type="GO" id="GO:0007165">
    <property type="term" value="P:signal transduction"/>
    <property type="evidence" value="ECO:0007669"/>
    <property type="project" value="InterPro"/>
</dbReference>
<evidence type="ECO:0000313" key="4">
    <source>
        <dbReference type="Proteomes" id="UP000014680"/>
    </source>
</evidence>
<organism evidence="3 4">
    <name type="scientific">Entamoeba invadens IP1</name>
    <dbReference type="NCBI Taxonomy" id="370355"/>
    <lineage>
        <taxon>Eukaryota</taxon>
        <taxon>Amoebozoa</taxon>
        <taxon>Evosea</taxon>
        <taxon>Archamoebae</taxon>
        <taxon>Mastigamoebida</taxon>
        <taxon>Entamoebidae</taxon>
        <taxon>Entamoeba</taxon>
    </lineage>
</organism>
<dbReference type="InterPro" id="IPR051025">
    <property type="entry name" value="RhoGAP"/>
</dbReference>
<keyword evidence="1" id="KW-0343">GTPase activation</keyword>
<proteinExistence type="predicted"/>
<dbReference type="AlphaFoldDB" id="A0A0A1UGB4"/>
<dbReference type="Pfam" id="PF00620">
    <property type="entry name" value="RhoGAP"/>
    <property type="match status" value="1"/>
</dbReference>
<feature type="domain" description="Rho-GAP" evidence="2">
    <location>
        <begin position="109"/>
        <end position="299"/>
    </location>
</feature>
<dbReference type="OMA" id="WEQCAND"/>
<evidence type="ECO:0000256" key="1">
    <source>
        <dbReference type="ARBA" id="ARBA00022468"/>
    </source>
</evidence>
<dbReference type="PANTHER" id="PTHR15228:SF25">
    <property type="entry name" value="F-BAR DOMAIN-CONTAINING PROTEIN"/>
    <property type="match status" value="1"/>
</dbReference>
<dbReference type="InterPro" id="IPR008936">
    <property type="entry name" value="Rho_GTPase_activation_prot"/>
</dbReference>
<dbReference type="OrthoDB" id="79452at2759"/>
<dbReference type="PANTHER" id="PTHR15228">
    <property type="entry name" value="SPERMATHECAL PHYSIOLOGY VARIANT"/>
    <property type="match status" value="1"/>
</dbReference>
<dbReference type="EMBL" id="KB206175">
    <property type="protein sequence ID" value="ELP94733.1"/>
    <property type="molecule type" value="Genomic_DNA"/>
</dbReference>
<dbReference type="SMART" id="SM00324">
    <property type="entry name" value="RhoGAP"/>
    <property type="match status" value="1"/>
</dbReference>
<dbReference type="Proteomes" id="UP000014680">
    <property type="component" value="Unassembled WGS sequence"/>
</dbReference>
<dbReference type="KEGG" id="eiv:EIN_340710"/>
<dbReference type="Gene3D" id="1.10.555.10">
    <property type="entry name" value="Rho GTPase activation protein"/>
    <property type="match status" value="1"/>
</dbReference>
<keyword evidence="4" id="KW-1185">Reference proteome</keyword>
<dbReference type="SUPFAM" id="SSF48350">
    <property type="entry name" value="GTPase activation domain, GAP"/>
    <property type="match status" value="1"/>
</dbReference>
<dbReference type="VEuPathDB" id="AmoebaDB:EIN_340710"/>
<dbReference type="CDD" id="cd00159">
    <property type="entry name" value="RhoGAP"/>
    <property type="match status" value="1"/>
</dbReference>
<name>A0A0A1UGB4_ENTIV</name>
<sequence>MSSTPQIFCQFRKTKDVSKNTDCTLFLLFPTIEVRVKDKVKLVINTTESVLDRNGELVNVNVSENTQEHAFQINTEKEKVVFSFQDAEEFVTALIQIGLKMDFVGTYGYPLRLAILKSGWRYPIPIFRTIQYLKYNKAHLEVGIFRLSSEKEKIEKFHQILNDDKDSAKIDFEDVYVASNVLKDYFRSLDEPVIPFKFYNQFKKCGEIVNEKEKCVNEIKKVIFQLPIINQNCLWYLMEYLNIVVLNSKVNKMTPNNLARIFVQNILKPSKIDQLQYVSDLNYLTDAVEAMIVNFKNVFKDIKEEIDRK</sequence>
<evidence type="ECO:0000313" key="3">
    <source>
        <dbReference type="EMBL" id="ELP94733.1"/>
    </source>
</evidence>